<dbReference type="InterPro" id="IPR003342">
    <property type="entry name" value="ArnT-like_N"/>
</dbReference>
<gene>
    <name evidence="17" type="primary">PMT2</name>
    <name evidence="17" type="ORF">MCUN1_001403</name>
</gene>
<dbReference type="PANTHER" id="PTHR10050">
    <property type="entry name" value="DOLICHYL-PHOSPHATE-MANNOSE--PROTEIN MANNOSYLTRANSFERASE"/>
    <property type="match status" value="1"/>
</dbReference>
<comment type="catalytic activity">
    <reaction evidence="13">
        <text>a di-trans,poly-cis-dolichyl beta-D-mannosyl phosphate + L-seryl-[protein] = 3-O-(alpha-D-mannosyl)-L-seryl-[protein] + a di-trans,poly-cis-dolichyl phosphate + H(+)</text>
        <dbReference type="Rhea" id="RHEA:17377"/>
        <dbReference type="Rhea" id="RHEA-COMP:9863"/>
        <dbReference type="Rhea" id="RHEA-COMP:13546"/>
        <dbReference type="Rhea" id="RHEA-COMP:19498"/>
        <dbReference type="Rhea" id="RHEA-COMP:19501"/>
        <dbReference type="ChEBI" id="CHEBI:15378"/>
        <dbReference type="ChEBI" id="CHEBI:29999"/>
        <dbReference type="ChEBI" id="CHEBI:57683"/>
        <dbReference type="ChEBI" id="CHEBI:58211"/>
        <dbReference type="ChEBI" id="CHEBI:137321"/>
        <dbReference type="EC" id="2.4.1.109"/>
    </reaction>
</comment>
<evidence type="ECO:0000256" key="8">
    <source>
        <dbReference type="ARBA" id="ARBA00022737"/>
    </source>
</evidence>
<feature type="domain" description="MIR" evidence="16">
    <location>
        <begin position="955"/>
        <end position="1012"/>
    </location>
</feature>
<dbReference type="EC" id="2.4.1.109" evidence="4"/>
<evidence type="ECO:0000259" key="16">
    <source>
        <dbReference type="SMART" id="SM00472"/>
    </source>
</evidence>
<proteinExistence type="inferred from homology"/>
<dbReference type="GO" id="GO:0004169">
    <property type="term" value="F:dolichyl-phosphate-mannose-protein mannosyltransferase activity"/>
    <property type="evidence" value="ECO:0007669"/>
    <property type="project" value="UniProtKB-EC"/>
</dbReference>
<comment type="catalytic activity">
    <reaction evidence="12">
        <text>a di-trans,poly-cis-dolichyl beta-D-mannosyl phosphate + L-threonyl-[protein] = 3-O-(alpha-D-mannosyl)-L-threonyl-[protein] + a di-trans,poly-cis-dolichyl phosphate + H(+)</text>
        <dbReference type="Rhea" id="RHEA:53396"/>
        <dbReference type="Rhea" id="RHEA-COMP:11060"/>
        <dbReference type="Rhea" id="RHEA-COMP:13547"/>
        <dbReference type="Rhea" id="RHEA-COMP:19498"/>
        <dbReference type="Rhea" id="RHEA-COMP:19501"/>
        <dbReference type="ChEBI" id="CHEBI:15378"/>
        <dbReference type="ChEBI" id="CHEBI:30013"/>
        <dbReference type="ChEBI" id="CHEBI:57683"/>
        <dbReference type="ChEBI" id="CHEBI:58211"/>
        <dbReference type="ChEBI" id="CHEBI:137323"/>
        <dbReference type="EC" id="2.4.1.109"/>
    </reaction>
</comment>
<feature type="transmembrane region" description="Helical" evidence="15">
    <location>
        <begin position="1230"/>
        <end position="1247"/>
    </location>
</feature>
<comment type="pathway">
    <text evidence="2">Protein modification; protein glycosylation.</text>
</comment>
<evidence type="ECO:0000313" key="17">
    <source>
        <dbReference type="EMBL" id="WFD34562.1"/>
    </source>
</evidence>
<evidence type="ECO:0000256" key="2">
    <source>
        <dbReference type="ARBA" id="ARBA00004922"/>
    </source>
</evidence>
<evidence type="ECO:0000256" key="6">
    <source>
        <dbReference type="ARBA" id="ARBA00022679"/>
    </source>
</evidence>
<feature type="region of interest" description="Disordered" evidence="14">
    <location>
        <begin position="402"/>
        <end position="440"/>
    </location>
</feature>
<evidence type="ECO:0000256" key="11">
    <source>
        <dbReference type="ARBA" id="ARBA00023136"/>
    </source>
</evidence>
<evidence type="ECO:0000256" key="7">
    <source>
        <dbReference type="ARBA" id="ARBA00022692"/>
    </source>
</evidence>
<evidence type="ECO:0000256" key="12">
    <source>
        <dbReference type="ARBA" id="ARBA00045085"/>
    </source>
</evidence>
<feature type="compositionally biased region" description="Low complexity" evidence="14">
    <location>
        <begin position="422"/>
        <end position="439"/>
    </location>
</feature>
<evidence type="ECO:0000256" key="15">
    <source>
        <dbReference type="SAM" id="Phobius"/>
    </source>
</evidence>
<evidence type="ECO:0000256" key="1">
    <source>
        <dbReference type="ARBA" id="ARBA00004477"/>
    </source>
</evidence>
<dbReference type="EMBL" id="CP119878">
    <property type="protein sequence ID" value="WFD34562.1"/>
    <property type="molecule type" value="Genomic_DNA"/>
</dbReference>
<feature type="transmembrane region" description="Helical" evidence="15">
    <location>
        <begin position="741"/>
        <end position="765"/>
    </location>
</feature>
<dbReference type="Pfam" id="PF02815">
    <property type="entry name" value="MIR"/>
    <property type="match status" value="1"/>
</dbReference>
<comment type="similarity">
    <text evidence="3">Belongs to the glycosyltransferase 39 family.</text>
</comment>
<evidence type="ECO:0000256" key="5">
    <source>
        <dbReference type="ARBA" id="ARBA00022676"/>
    </source>
</evidence>
<dbReference type="PANTHER" id="PTHR10050:SF46">
    <property type="entry name" value="PROTEIN O-MANNOSYL-TRANSFERASE 2"/>
    <property type="match status" value="1"/>
</dbReference>
<evidence type="ECO:0000256" key="9">
    <source>
        <dbReference type="ARBA" id="ARBA00022824"/>
    </source>
</evidence>
<sequence>MSYIVEATKTYIESLEQHCVGLETRLANAMRNITVDESPPPVPKFDRDAYFGIPLSAPIQQASSSSRTPLSPAFLSFDASTLSGAQPVTPVTPRQHIRKTSLPSPFIHQNLSLGLHTPVTPFIPHTPIIQTPHTPHHTASPFVQSHIASPIAVTDTPDTAFLCQDNDALVDACMAFLSLRLPVMSYSTVQDLFVQRVSLSRQVVISITGGPPLHAMSQLGTWYMTLGHVAPASQEHMSLFFVWAVCFIGMRCMDNYAPVPTHPYAAIAWTNVIRLLPGALQSRTLDSIQALAMVALATMPSKFGPADAFLTRKLANEVALGRQTLGLDSAILRCCATLEYMSLEHAPMIGLRDTDIYLDTVRDIGPRILCSTLTRLGHAVEIIGGALFEFARMRPLSLCFASQSQSQSQPQPQPHPQPHPQSHPQHQHQPQPQPQSQSQLQELLQSIKSINLSLSCSHTYCNSLARECTDLRNWIVAAAGDHASAQSISGGIKRDSLWPPPEWEQHDKESETRVSNSVELLQDAWLGPSIEPDTLTWPPLLLEQIITGESVLPTHNRTPTMEGHSIPSVDKIQEKQDLGGKASRYANMIPVERPPTLSFGRFVNLPNKDVYFLLFYTVLSLITRLYRIGSNPRVVWDEAHFGKFGSYYIRHSFYFDVHPPLGKMLVGLAGVLSGYDGSFDFDSGEMYPENLPYVSMRVIMAMYGVMMVPIAYLTGLAFNWNWRARHLFTVMVLCDNGWLTISRFILLDSMLLVFTLSVVLGLVYFHRAQDRPFTRTWWFWLFYTGVSIGCVTSVKLVGLFATALVGLYTIEDLWNKFGDIKMPVRTYIRHWCARIIGLIVVPALIYMASFWMHFKVLSHSGTGDAQMSSLFQANLIGSDMSNAPLSAAYGSTVTLKNMGYGGGLLHSHVQTYPVGSQQQQVTCYHYKDDNNHFVISPTWEEPQLPGPNSTEEQPIRMLKSGDVFRFQHVQTGKSLHSHEIKAPVTSEHYEVSGYGGRDMRGDDKDYWVVEVVDDLEYGKGKVGSPVNTLTTRMRFRHKKLGCYMRAANVMLPTWGWKQIEVTCDPTNNPKDEFTYWNIENHWNDKLPSGQGHHYRSHFLRDLVQLNVGMMVSNNALVPDEDKEDMLSSGPLEWPFLWNGLRMNGWGADQDKYYLIGNPIIWWGSSLSIMASVVLLAWYLMRRQRRIQDLSNRDWDEFLFVLKVGGLGWFLHYFPFLLMGRVTYIHHYLPTLYFAVIVFVHLLDHFLWNDSTARYRGNVVNQVRRQIANPKQSSLLDGGSIAPGYGRALSSENKNLTFIACTVLVVGVFLWFRGVSFGMYGDIEDWKGLKWRKSWNIY</sequence>
<accession>A0AAF0EU05</accession>
<feature type="compositionally biased region" description="Pro residues" evidence="14">
    <location>
        <begin position="411"/>
        <end position="421"/>
    </location>
</feature>
<keyword evidence="10 15" id="KW-1133">Transmembrane helix</keyword>
<dbReference type="CDD" id="cd23284">
    <property type="entry name" value="beta-trefoil_MIR_PMT2-like"/>
    <property type="match status" value="1"/>
</dbReference>
<evidence type="ECO:0000256" key="14">
    <source>
        <dbReference type="SAM" id="MobiDB-lite"/>
    </source>
</evidence>
<reference evidence="17" key="1">
    <citation type="submission" date="2023-03" db="EMBL/GenBank/DDBJ databases">
        <title>Mating type loci evolution in Malassezia.</title>
        <authorList>
            <person name="Coelho M.A."/>
        </authorList>
    </citation>
    <scope>NUCLEOTIDE SEQUENCE</scope>
    <source>
        <strain evidence="17">CBS 11721</strain>
    </source>
</reference>
<feature type="transmembrane region" description="Helical" evidence="15">
    <location>
        <begin position="831"/>
        <end position="852"/>
    </location>
</feature>
<dbReference type="InterPro" id="IPR016093">
    <property type="entry name" value="MIR_motif"/>
</dbReference>
<keyword evidence="8" id="KW-0677">Repeat</keyword>
<dbReference type="Pfam" id="PF02366">
    <property type="entry name" value="PMT"/>
    <property type="match status" value="1"/>
</dbReference>
<keyword evidence="18" id="KW-1185">Reference proteome</keyword>
<dbReference type="Pfam" id="PF16192">
    <property type="entry name" value="PMT_4TMC"/>
    <property type="match status" value="1"/>
</dbReference>
<evidence type="ECO:0000256" key="10">
    <source>
        <dbReference type="ARBA" id="ARBA00022989"/>
    </source>
</evidence>
<evidence type="ECO:0000256" key="3">
    <source>
        <dbReference type="ARBA" id="ARBA00007222"/>
    </source>
</evidence>
<feature type="transmembrane region" description="Helical" evidence="15">
    <location>
        <begin position="1159"/>
        <end position="1179"/>
    </location>
</feature>
<keyword evidence="5 17" id="KW-0328">Glycosyltransferase</keyword>
<keyword evidence="7 15" id="KW-0812">Transmembrane</keyword>
<name>A0AAF0EU05_9BASI</name>
<dbReference type="GO" id="GO:0005789">
    <property type="term" value="C:endoplasmic reticulum membrane"/>
    <property type="evidence" value="ECO:0007669"/>
    <property type="project" value="UniProtKB-SubCell"/>
</dbReference>
<evidence type="ECO:0000256" key="4">
    <source>
        <dbReference type="ARBA" id="ARBA00012839"/>
    </source>
</evidence>
<organism evidence="17 18">
    <name type="scientific">Malassezia cuniculi</name>
    <dbReference type="NCBI Taxonomy" id="948313"/>
    <lineage>
        <taxon>Eukaryota</taxon>
        <taxon>Fungi</taxon>
        <taxon>Dikarya</taxon>
        <taxon>Basidiomycota</taxon>
        <taxon>Ustilaginomycotina</taxon>
        <taxon>Malasseziomycetes</taxon>
        <taxon>Malasseziales</taxon>
        <taxon>Malasseziaceae</taxon>
        <taxon>Malassezia</taxon>
    </lineage>
</organism>
<dbReference type="InterPro" id="IPR036300">
    <property type="entry name" value="MIR_dom_sf"/>
</dbReference>
<comment type="subcellular location">
    <subcellularLocation>
        <location evidence="1">Endoplasmic reticulum membrane</location>
        <topology evidence="1">Multi-pass membrane protein</topology>
    </subcellularLocation>
</comment>
<keyword evidence="11 15" id="KW-0472">Membrane</keyword>
<feature type="domain" description="MIR" evidence="16">
    <location>
        <begin position="1023"/>
        <end position="1081"/>
    </location>
</feature>
<dbReference type="Gene3D" id="2.80.10.50">
    <property type="match status" value="1"/>
</dbReference>
<feature type="transmembrane region" description="Helical" evidence="15">
    <location>
        <begin position="1199"/>
        <end position="1218"/>
    </location>
</feature>
<keyword evidence="6 17" id="KW-0808">Transferase</keyword>
<evidence type="ECO:0000313" key="18">
    <source>
        <dbReference type="Proteomes" id="UP001219933"/>
    </source>
</evidence>
<dbReference type="Proteomes" id="UP001219933">
    <property type="component" value="Chromosome 2"/>
</dbReference>
<dbReference type="SMART" id="SM00472">
    <property type="entry name" value="MIR"/>
    <property type="match status" value="3"/>
</dbReference>
<feature type="transmembrane region" description="Helical" evidence="15">
    <location>
        <begin position="777"/>
        <end position="810"/>
    </location>
</feature>
<evidence type="ECO:0000256" key="13">
    <source>
        <dbReference type="ARBA" id="ARBA00045102"/>
    </source>
</evidence>
<dbReference type="FunFam" id="2.80.10.50:FF:000012">
    <property type="entry name" value="Protein O-mannosyl-transferase 1"/>
    <property type="match status" value="1"/>
</dbReference>
<dbReference type="InterPro" id="IPR027005">
    <property type="entry name" value="PMT-like"/>
</dbReference>
<feature type="transmembrane region" description="Helical" evidence="15">
    <location>
        <begin position="1294"/>
        <end position="1311"/>
    </location>
</feature>
<feature type="domain" description="MIR" evidence="16">
    <location>
        <begin position="884"/>
        <end position="938"/>
    </location>
</feature>
<dbReference type="SUPFAM" id="SSF82109">
    <property type="entry name" value="MIR domain"/>
    <property type="match status" value="1"/>
</dbReference>
<feature type="transmembrane region" description="Helical" evidence="15">
    <location>
        <begin position="695"/>
        <end position="720"/>
    </location>
</feature>
<dbReference type="InterPro" id="IPR032421">
    <property type="entry name" value="PMT_4TMC"/>
</dbReference>
<protein>
    <recommendedName>
        <fullName evidence="4">dolichyl-phosphate-mannose--protein mannosyltransferase</fullName>
        <ecNumber evidence="4">2.4.1.109</ecNumber>
    </recommendedName>
</protein>
<keyword evidence="9" id="KW-0256">Endoplasmic reticulum</keyword>